<keyword evidence="4" id="KW-0560">Oxidoreductase</keyword>
<dbReference type="SUPFAM" id="SSF48264">
    <property type="entry name" value="Cytochrome P450"/>
    <property type="match status" value="1"/>
</dbReference>
<comment type="similarity">
    <text evidence="4">Belongs to the cytochrome P450 family.</text>
</comment>
<sequence length="554" mass="64064">MLQLIIELGRLLLSAFVTYCIYFYLDYFLKRGSRPPGPIPLPFIGHIHLLIKCGMDFGVLANYIAEKYGEIAELSLFNSKPHIFICDEKLIREVYTTNKTEFVLRSDTCPESLRQVEMHERGIIMNNNLDTWKYNRRFLQHALMNVPFLRESIKQTAILCGEMCDIWESIPEDSNIDVLEWSKSLTMDIIALASTGKRMESLRAQLQKEFPSLVDKVYPKHSQPAKSGTLGVNDDADIGERYRHALCSYIEALGFFVYTPKFLWKYIPPFSTRAKAYKAMTAQLTQVENTIINEYRQEVEEYKRSQALNGKSTSKYRVNFLTAIMSAMPENENESSYNSDSVRQNLREMFSAGSDTTMGTFASLLDMITRHPEVERNLLAELESVFGDISDRSFIERITYEDMNKLKYTHAVLTETMRQFPSVPLNLRTARSGTMLAGYYVPERSQLTINIFPLHNKKSYFPDPEKFLPDRFTGNTDLSMENTETGLFKNVFPFGGGSRFCPGRYFAMLNLKLMLVITVSRMKLSRAEPEKVPVYRFDGQYRMDRLRLLAQRRF</sequence>
<dbReference type="GO" id="GO:0020037">
    <property type="term" value="F:heme binding"/>
    <property type="evidence" value="ECO:0007669"/>
    <property type="project" value="InterPro"/>
</dbReference>
<keyword evidence="5" id="KW-0812">Transmembrane</keyword>
<keyword evidence="7" id="KW-1185">Reference proteome</keyword>
<comment type="caution">
    <text evidence="6">The sequence shown here is derived from an EMBL/GenBank/DDBJ whole genome shotgun (WGS) entry which is preliminary data.</text>
</comment>
<dbReference type="InterPro" id="IPR036396">
    <property type="entry name" value="Cyt_P450_sf"/>
</dbReference>
<keyword evidence="1 3" id="KW-0479">Metal-binding</keyword>
<feature type="binding site" description="axial binding residue" evidence="3">
    <location>
        <position position="501"/>
    </location>
    <ligand>
        <name>heme</name>
        <dbReference type="ChEBI" id="CHEBI:30413"/>
    </ligand>
    <ligandPart>
        <name>Fe</name>
        <dbReference type="ChEBI" id="CHEBI:18248"/>
    </ligandPart>
</feature>
<keyword evidence="4" id="KW-0503">Monooxygenase</keyword>
<proteinExistence type="inferred from homology"/>
<dbReference type="PANTHER" id="PTHR24301:SF2">
    <property type="entry name" value="THROMBOXANE-A SYNTHASE"/>
    <property type="match status" value="1"/>
</dbReference>
<dbReference type="InterPro" id="IPR001128">
    <property type="entry name" value="Cyt_P450"/>
</dbReference>
<dbReference type="InterPro" id="IPR002401">
    <property type="entry name" value="Cyt_P450_E_grp-I"/>
</dbReference>
<dbReference type="Proteomes" id="UP000193498">
    <property type="component" value="Unassembled WGS sequence"/>
</dbReference>
<dbReference type="GO" id="GO:0004497">
    <property type="term" value="F:monooxygenase activity"/>
    <property type="evidence" value="ECO:0007669"/>
    <property type="project" value="UniProtKB-KW"/>
</dbReference>
<evidence type="ECO:0000256" key="3">
    <source>
        <dbReference type="PIRSR" id="PIRSR602401-1"/>
    </source>
</evidence>
<evidence type="ECO:0000256" key="2">
    <source>
        <dbReference type="ARBA" id="ARBA00023004"/>
    </source>
</evidence>
<dbReference type="CDD" id="cd00302">
    <property type="entry name" value="cytochrome_P450"/>
    <property type="match status" value="1"/>
</dbReference>
<dbReference type="GO" id="GO:0016705">
    <property type="term" value="F:oxidoreductase activity, acting on paired donors, with incorporation or reduction of molecular oxygen"/>
    <property type="evidence" value="ECO:0007669"/>
    <property type="project" value="InterPro"/>
</dbReference>
<protein>
    <submittedName>
        <fullName evidence="6">Cytochrome P450</fullName>
    </submittedName>
</protein>
<evidence type="ECO:0000256" key="5">
    <source>
        <dbReference type="SAM" id="Phobius"/>
    </source>
</evidence>
<dbReference type="InParanoid" id="A0A1Y1Y003"/>
<evidence type="ECO:0000313" key="6">
    <source>
        <dbReference type="EMBL" id="ORX91308.1"/>
    </source>
</evidence>
<dbReference type="OrthoDB" id="1470350at2759"/>
<evidence type="ECO:0000256" key="1">
    <source>
        <dbReference type="ARBA" id="ARBA00022723"/>
    </source>
</evidence>
<dbReference type="AlphaFoldDB" id="A0A1Y1Y003"/>
<dbReference type="STRING" id="1314790.A0A1Y1Y003"/>
<dbReference type="EMBL" id="MCFE01000328">
    <property type="protein sequence ID" value="ORX91308.1"/>
    <property type="molecule type" value="Genomic_DNA"/>
</dbReference>
<dbReference type="GO" id="GO:0005506">
    <property type="term" value="F:iron ion binding"/>
    <property type="evidence" value="ECO:0007669"/>
    <property type="project" value="InterPro"/>
</dbReference>
<dbReference type="PROSITE" id="PS00086">
    <property type="entry name" value="CYTOCHROME_P450"/>
    <property type="match status" value="1"/>
</dbReference>
<evidence type="ECO:0000256" key="4">
    <source>
        <dbReference type="RuleBase" id="RU000461"/>
    </source>
</evidence>
<dbReference type="InterPro" id="IPR017972">
    <property type="entry name" value="Cyt_P450_CS"/>
</dbReference>
<gene>
    <name evidence="6" type="ORF">K493DRAFT_317359</name>
</gene>
<keyword evidence="2 3" id="KW-0408">Iron</keyword>
<keyword evidence="5" id="KW-0472">Membrane</keyword>
<dbReference type="Pfam" id="PF00067">
    <property type="entry name" value="p450"/>
    <property type="match status" value="1"/>
</dbReference>
<dbReference type="PRINTS" id="PR00463">
    <property type="entry name" value="EP450I"/>
</dbReference>
<accession>A0A1Y1Y003</accession>
<dbReference type="Gene3D" id="1.10.630.10">
    <property type="entry name" value="Cytochrome P450"/>
    <property type="match status" value="1"/>
</dbReference>
<dbReference type="PANTHER" id="PTHR24301">
    <property type="entry name" value="THROMBOXANE-A SYNTHASE"/>
    <property type="match status" value="1"/>
</dbReference>
<dbReference type="PRINTS" id="PR00385">
    <property type="entry name" value="P450"/>
</dbReference>
<evidence type="ECO:0000313" key="7">
    <source>
        <dbReference type="Proteomes" id="UP000193498"/>
    </source>
</evidence>
<name>A0A1Y1Y003_9FUNG</name>
<organism evidence="6 7">
    <name type="scientific">Basidiobolus meristosporus CBS 931.73</name>
    <dbReference type="NCBI Taxonomy" id="1314790"/>
    <lineage>
        <taxon>Eukaryota</taxon>
        <taxon>Fungi</taxon>
        <taxon>Fungi incertae sedis</taxon>
        <taxon>Zoopagomycota</taxon>
        <taxon>Entomophthoromycotina</taxon>
        <taxon>Basidiobolomycetes</taxon>
        <taxon>Basidiobolales</taxon>
        <taxon>Basidiobolaceae</taxon>
        <taxon>Basidiobolus</taxon>
    </lineage>
</organism>
<keyword evidence="5" id="KW-1133">Transmembrane helix</keyword>
<comment type="cofactor">
    <cofactor evidence="3">
        <name>heme</name>
        <dbReference type="ChEBI" id="CHEBI:30413"/>
    </cofactor>
</comment>
<keyword evidence="3 4" id="KW-0349">Heme</keyword>
<reference evidence="6 7" key="1">
    <citation type="submission" date="2016-07" db="EMBL/GenBank/DDBJ databases">
        <title>Pervasive Adenine N6-methylation of Active Genes in Fungi.</title>
        <authorList>
            <consortium name="DOE Joint Genome Institute"/>
            <person name="Mondo S.J."/>
            <person name="Dannebaum R.O."/>
            <person name="Kuo R.C."/>
            <person name="Labutti K."/>
            <person name="Haridas S."/>
            <person name="Kuo A."/>
            <person name="Salamov A."/>
            <person name="Ahrendt S.R."/>
            <person name="Lipzen A."/>
            <person name="Sullivan W."/>
            <person name="Andreopoulos W.B."/>
            <person name="Clum A."/>
            <person name="Lindquist E."/>
            <person name="Daum C."/>
            <person name="Ramamoorthy G.K."/>
            <person name="Gryganskyi A."/>
            <person name="Culley D."/>
            <person name="Magnuson J.K."/>
            <person name="James T.Y."/>
            <person name="O'Malley M.A."/>
            <person name="Stajich J.E."/>
            <person name="Spatafora J.W."/>
            <person name="Visel A."/>
            <person name="Grigoriev I.V."/>
        </authorList>
    </citation>
    <scope>NUCLEOTIDE SEQUENCE [LARGE SCALE GENOMIC DNA]</scope>
    <source>
        <strain evidence="6 7">CBS 931.73</strain>
    </source>
</reference>
<feature type="transmembrane region" description="Helical" evidence="5">
    <location>
        <begin position="12"/>
        <end position="29"/>
    </location>
</feature>